<organism evidence="2 3">
    <name type="scientific">Streptomyces kronopolitis</name>
    <dbReference type="NCBI Taxonomy" id="1612435"/>
    <lineage>
        <taxon>Bacteria</taxon>
        <taxon>Bacillati</taxon>
        <taxon>Actinomycetota</taxon>
        <taxon>Actinomycetes</taxon>
        <taxon>Kitasatosporales</taxon>
        <taxon>Streptomycetaceae</taxon>
        <taxon>Streptomyces</taxon>
    </lineage>
</organism>
<comment type="caution">
    <text evidence="2">The sequence shown here is derived from an EMBL/GenBank/DDBJ whole genome shotgun (WGS) entry which is preliminary data.</text>
</comment>
<sequence length="210" mass="22745">MIPAEAMAVTNATPRTTRVALEKSFANSLRDQLTSVPVTAYWPGTSDVRAVRARSRFSVPPRMLTVTWALFSPPPTATQSVSLPTVAATPARSNRDRASCWTMATRLLGTATARVSGLPQTETPLMLKRAKNPATNPARVSPETVRQPPLGSSSRRRPASRVAGRRAFAVTIRPRTPTAQGPIRDRARKTMANTTRTPLVSSFFSSVNHA</sequence>
<reference evidence="3" key="1">
    <citation type="journal article" date="2019" name="Int. J. Syst. Evol. Microbiol.">
        <title>The Global Catalogue of Microorganisms (GCM) 10K type strain sequencing project: providing services to taxonomists for standard genome sequencing and annotation.</title>
        <authorList>
            <consortium name="The Broad Institute Genomics Platform"/>
            <consortium name="The Broad Institute Genome Sequencing Center for Infectious Disease"/>
            <person name="Wu L."/>
            <person name="Ma J."/>
        </authorList>
    </citation>
    <scope>NUCLEOTIDE SEQUENCE [LARGE SCALE GENOMIC DNA]</scope>
    <source>
        <strain evidence="3">CGMCC 4.7323</strain>
    </source>
</reference>
<evidence type="ECO:0000313" key="2">
    <source>
        <dbReference type="EMBL" id="GGN33016.1"/>
    </source>
</evidence>
<dbReference type="RefSeq" id="WP_229699626.1">
    <property type="nucleotide sequence ID" value="NZ_BMND01000001.1"/>
</dbReference>
<dbReference type="GeneID" id="301552566"/>
<name>A0ABQ2IWC7_9ACTN</name>
<gene>
    <name evidence="2" type="ORF">GCM10012285_03740</name>
</gene>
<evidence type="ECO:0000256" key="1">
    <source>
        <dbReference type="SAM" id="MobiDB-lite"/>
    </source>
</evidence>
<keyword evidence="3" id="KW-1185">Reference proteome</keyword>
<evidence type="ECO:0000313" key="3">
    <source>
        <dbReference type="Proteomes" id="UP000600080"/>
    </source>
</evidence>
<feature type="region of interest" description="Disordered" evidence="1">
    <location>
        <begin position="129"/>
        <end position="166"/>
    </location>
</feature>
<protein>
    <submittedName>
        <fullName evidence="2">Uncharacterized protein</fullName>
    </submittedName>
</protein>
<dbReference type="Proteomes" id="UP000600080">
    <property type="component" value="Unassembled WGS sequence"/>
</dbReference>
<proteinExistence type="predicted"/>
<dbReference type="EMBL" id="BMND01000001">
    <property type="protein sequence ID" value="GGN33016.1"/>
    <property type="molecule type" value="Genomic_DNA"/>
</dbReference>
<accession>A0ABQ2IWC7</accession>